<dbReference type="InterPro" id="IPR002347">
    <property type="entry name" value="SDR_fam"/>
</dbReference>
<accession>A0A8J3KIL5</accession>
<dbReference type="Gene3D" id="3.40.50.720">
    <property type="entry name" value="NAD(P)-binding Rossmann-like Domain"/>
    <property type="match status" value="1"/>
</dbReference>
<dbReference type="PANTHER" id="PTHR42760">
    <property type="entry name" value="SHORT-CHAIN DEHYDROGENASES/REDUCTASES FAMILY MEMBER"/>
    <property type="match status" value="1"/>
</dbReference>
<dbReference type="Pfam" id="PF00106">
    <property type="entry name" value="adh_short"/>
    <property type="match status" value="1"/>
</dbReference>
<name>A0A8J3KIL5_9ACTN</name>
<dbReference type="RefSeq" id="WP_203688212.1">
    <property type="nucleotide sequence ID" value="NZ_BAAALC010000001.1"/>
</dbReference>
<evidence type="ECO:0000256" key="2">
    <source>
        <dbReference type="ARBA" id="ARBA00023002"/>
    </source>
</evidence>
<dbReference type="Proteomes" id="UP000630887">
    <property type="component" value="Unassembled WGS sequence"/>
</dbReference>
<sequence>MREGRGAGVALVTGCSGDIGAAVCRRLHDDGYTVAGWDLAQPPADNALAWFSQVDLTAPEVPHDVVAGLAAVGPLRYVIHVVGGADVDELRCEDSALVPADVFRRVVAVNLFSAHTVLQATVGLMRESEGDRSYTFTSSTNAIGGYGAPGYSAAKAGLHGLVGALAGSLARGGIRINAVALGTTRTANYVRIGRLMGRETNFDSIGSRTLRGAVLSPDEAAAALVAIGIANPAISGEVVIADAGQHLARR</sequence>
<comment type="similarity">
    <text evidence="1">Belongs to the short-chain dehydrogenases/reductases (SDR) family.</text>
</comment>
<dbReference type="PANTHER" id="PTHR42760:SF133">
    <property type="entry name" value="3-OXOACYL-[ACYL-CARRIER-PROTEIN] REDUCTASE"/>
    <property type="match status" value="1"/>
</dbReference>
<evidence type="ECO:0000313" key="3">
    <source>
        <dbReference type="EMBL" id="GIG03747.1"/>
    </source>
</evidence>
<comment type="caution">
    <text evidence="3">The sequence shown here is derived from an EMBL/GenBank/DDBJ whole genome shotgun (WGS) entry which is preliminary data.</text>
</comment>
<dbReference type="InterPro" id="IPR036291">
    <property type="entry name" value="NAD(P)-bd_dom_sf"/>
</dbReference>
<keyword evidence="4" id="KW-1185">Reference proteome</keyword>
<dbReference type="SUPFAM" id="SSF51735">
    <property type="entry name" value="NAD(P)-binding Rossmann-fold domains"/>
    <property type="match status" value="1"/>
</dbReference>
<evidence type="ECO:0000313" key="4">
    <source>
        <dbReference type="Proteomes" id="UP000630887"/>
    </source>
</evidence>
<dbReference type="AlphaFoldDB" id="A0A8J3KIL5"/>
<dbReference type="PROSITE" id="PS00061">
    <property type="entry name" value="ADH_SHORT"/>
    <property type="match status" value="1"/>
</dbReference>
<dbReference type="CDD" id="cd05233">
    <property type="entry name" value="SDR_c"/>
    <property type="match status" value="1"/>
</dbReference>
<proteinExistence type="inferred from homology"/>
<dbReference type="GO" id="GO:0016616">
    <property type="term" value="F:oxidoreductase activity, acting on the CH-OH group of donors, NAD or NADP as acceptor"/>
    <property type="evidence" value="ECO:0007669"/>
    <property type="project" value="TreeGrafter"/>
</dbReference>
<dbReference type="InterPro" id="IPR020904">
    <property type="entry name" value="Sc_DH/Rdtase_CS"/>
</dbReference>
<gene>
    <name evidence="3" type="ORF">Cco03nite_04470</name>
</gene>
<organism evidence="3 4">
    <name type="scientific">Catellatospora coxensis</name>
    <dbReference type="NCBI Taxonomy" id="310354"/>
    <lineage>
        <taxon>Bacteria</taxon>
        <taxon>Bacillati</taxon>
        <taxon>Actinomycetota</taxon>
        <taxon>Actinomycetes</taxon>
        <taxon>Micromonosporales</taxon>
        <taxon>Micromonosporaceae</taxon>
        <taxon>Catellatospora</taxon>
    </lineage>
</organism>
<reference evidence="3 4" key="1">
    <citation type="submission" date="2021-01" db="EMBL/GenBank/DDBJ databases">
        <title>Whole genome shotgun sequence of Catellatospora coxensis NBRC 107359.</title>
        <authorList>
            <person name="Komaki H."/>
            <person name="Tamura T."/>
        </authorList>
    </citation>
    <scope>NUCLEOTIDE SEQUENCE [LARGE SCALE GENOMIC DNA]</scope>
    <source>
        <strain evidence="3 4">NBRC 107359</strain>
    </source>
</reference>
<evidence type="ECO:0000256" key="1">
    <source>
        <dbReference type="ARBA" id="ARBA00006484"/>
    </source>
</evidence>
<dbReference type="PRINTS" id="PR00081">
    <property type="entry name" value="GDHRDH"/>
</dbReference>
<dbReference type="EMBL" id="BONI01000002">
    <property type="protein sequence ID" value="GIG03747.1"/>
    <property type="molecule type" value="Genomic_DNA"/>
</dbReference>
<protein>
    <submittedName>
        <fullName evidence="3">Oxidoreductase</fullName>
    </submittedName>
</protein>
<keyword evidence="2" id="KW-0560">Oxidoreductase</keyword>